<evidence type="ECO:0000259" key="1">
    <source>
        <dbReference type="PROSITE" id="PS51725"/>
    </source>
</evidence>
<dbReference type="EMBL" id="BSNM01000003">
    <property type="protein sequence ID" value="GLQ30093.1"/>
    <property type="molecule type" value="Genomic_DNA"/>
</dbReference>
<evidence type="ECO:0000313" key="3">
    <source>
        <dbReference type="Proteomes" id="UP001161389"/>
    </source>
</evidence>
<comment type="caution">
    <text evidence="2">The sequence shown here is derived from an EMBL/GenBank/DDBJ whole genome shotgun (WGS) entry which is preliminary data.</text>
</comment>
<dbReference type="SUPFAM" id="SSF54909">
    <property type="entry name" value="Dimeric alpha+beta barrel"/>
    <property type="match status" value="1"/>
</dbReference>
<gene>
    <name evidence="2" type="ORF">GCM10007876_05710</name>
</gene>
<dbReference type="Pfam" id="PF03992">
    <property type="entry name" value="ABM"/>
    <property type="match status" value="1"/>
</dbReference>
<name>A0AA37S8H7_9GAMM</name>
<dbReference type="AlphaFoldDB" id="A0AA37S8H7"/>
<dbReference type="Proteomes" id="UP001161389">
    <property type="component" value="Unassembled WGS sequence"/>
</dbReference>
<dbReference type="Gene3D" id="3.30.70.100">
    <property type="match status" value="1"/>
</dbReference>
<dbReference type="InterPro" id="IPR007138">
    <property type="entry name" value="ABM_dom"/>
</dbReference>
<proteinExistence type="predicted"/>
<sequence>MIRVLIERNIMDGLEDIYEESVRNILQSAIQAPGFLAGESMKDASNPLRRLTLSKWRSIQDWNNWNNSNQRTELMYKIDPMLSEPEKITILEHA</sequence>
<reference evidence="2" key="2">
    <citation type="submission" date="2023-01" db="EMBL/GenBank/DDBJ databases">
        <title>Draft genome sequence of Litoribrevibacter albus strain NBRC 110071.</title>
        <authorList>
            <person name="Sun Q."/>
            <person name="Mori K."/>
        </authorList>
    </citation>
    <scope>NUCLEOTIDE SEQUENCE</scope>
    <source>
        <strain evidence="2">NBRC 110071</strain>
    </source>
</reference>
<organism evidence="2 3">
    <name type="scientific">Litoribrevibacter albus</name>
    <dbReference type="NCBI Taxonomy" id="1473156"/>
    <lineage>
        <taxon>Bacteria</taxon>
        <taxon>Pseudomonadati</taxon>
        <taxon>Pseudomonadota</taxon>
        <taxon>Gammaproteobacteria</taxon>
        <taxon>Oceanospirillales</taxon>
        <taxon>Oceanospirillaceae</taxon>
        <taxon>Litoribrevibacter</taxon>
    </lineage>
</organism>
<keyword evidence="3" id="KW-1185">Reference proteome</keyword>
<reference evidence="2" key="1">
    <citation type="journal article" date="2014" name="Int. J. Syst. Evol. Microbiol.">
        <title>Complete genome sequence of Corynebacterium casei LMG S-19264T (=DSM 44701T), isolated from a smear-ripened cheese.</title>
        <authorList>
            <consortium name="US DOE Joint Genome Institute (JGI-PGF)"/>
            <person name="Walter F."/>
            <person name="Albersmeier A."/>
            <person name="Kalinowski J."/>
            <person name="Ruckert C."/>
        </authorList>
    </citation>
    <scope>NUCLEOTIDE SEQUENCE</scope>
    <source>
        <strain evidence="2">NBRC 110071</strain>
    </source>
</reference>
<dbReference type="InterPro" id="IPR011008">
    <property type="entry name" value="Dimeric_a/b-barrel"/>
</dbReference>
<dbReference type="RefSeq" id="WP_284378547.1">
    <property type="nucleotide sequence ID" value="NZ_BSNM01000003.1"/>
</dbReference>
<accession>A0AA37S8H7</accession>
<dbReference type="PROSITE" id="PS51725">
    <property type="entry name" value="ABM"/>
    <property type="match status" value="1"/>
</dbReference>
<protein>
    <recommendedName>
        <fullName evidence="1">ABM domain-containing protein</fullName>
    </recommendedName>
</protein>
<evidence type="ECO:0000313" key="2">
    <source>
        <dbReference type="EMBL" id="GLQ30093.1"/>
    </source>
</evidence>
<feature type="domain" description="ABM" evidence="1">
    <location>
        <begin position="2"/>
        <end position="91"/>
    </location>
</feature>